<protein>
    <submittedName>
        <fullName evidence="1">Uncharacterized protein</fullName>
    </submittedName>
</protein>
<sequence>MNTPTRSVVLVTASEPEPRTFGKQVVLGGLLDHLVARLGAENVHVVLVGDPDLERPPVPYDLHVLRRPGSREQLRSLATRVLGPARSALQEAALWSPRLLREIGTLLDDLDADLQVWDTIRTAQYARALPRKRRVLYADDLFSLRYRSILAHAREQQEASDPLGDFGKMLPGPARRLAGRPAVYRPLLQLEQRLAARSEDRAPADFDATALVNPDETALLAQRSGSGSVVTLLPLLGSGSDRPRTFSGEPSYVFLGSLEFQPNRDALRWFLGTCREAVLAAVPDFRLALVGRGSVDALPEAAAWGDRVRPLGWVPDLDDVLLSAAGLLSPLQTGSGIKIKVLESLSRGLPVVATSFGVLGLDVDESAGCLVADDPAGLAAALARAADPDVNALLSAGARRRWDERYSPAVARQAYDEVLGLVAPDAGPA</sequence>
<dbReference type="Proteomes" id="UP001500767">
    <property type="component" value="Unassembled WGS sequence"/>
</dbReference>
<dbReference type="RefSeq" id="WP_204912959.1">
    <property type="nucleotide sequence ID" value="NZ_BAAAYR010000007.1"/>
</dbReference>
<dbReference type="Pfam" id="PF13692">
    <property type="entry name" value="Glyco_trans_1_4"/>
    <property type="match status" value="1"/>
</dbReference>
<dbReference type="Gene3D" id="3.40.50.2000">
    <property type="entry name" value="Glycogen Phosphorylase B"/>
    <property type="match status" value="1"/>
</dbReference>
<keyword evidence="2" id="KW-1185">Reference proteome</keyword>
<accession>A0ABP6YAE9</accession>
<name>A0ABP6YAE9_9ACTN</name>
<organism evidence="1 2">
    <name type="scientific">Microlunatus spumicola</name>
    <dbReference type="NCBI Taxonomy" id="81499"/>
    <lineage>
        <taxon>Bacteria</taxon>
        <taxon>Bacillati</taxon>
        <taxon>Actinomycetota</taxon>
        <taxon>Actinomycetes</taxon>
        <taxon>Propionibacteriales</taxon>
        <taxon>Propionibacteriaceae</taxon>
        <taxon>Microlunatus</taxon>
    </lineage>
</organism>
<dbReference type="SUPFAM" id="SSF53756">
    <property type="entry name" value="UDP-Glycosyltransferase/glycogen phosphorylase"/>
    <property type="match status" value="1"/>
</dbReference>
<comment type="caution">
    <text evidence="1">The sequence shown here is derived from an EMBL/GenBank/DDBJ whole genome shotgun (WGS) entry which is preliminary data.</text>
</comment>
<evidence type="ECO:0000313" key="1">
    <source>
        <dbReference type="EMBL" id="GAA3580042.1"/>
    </source>
</evidence>
<proteinExistence type="predicted"/>
<evidence type="ECO:0000313" key="2">
    <source>
        <dbReference type="Proteomes" id="UP001500767"/>
    </source>
</evidence>
<reference evidence="2" key="1">
    <citation type="journal article" date="2019" name="Int. J. Syst. Evol. Microbiol.">
        <title>The Global Catalogue of Microorganisms (GCM) 10K type strain sequencing project: providing services to taxonomists for standard genome sequencing and annotation.</title>
        <authorList>
            <consortium name="The Broad Institute Genomics Platform"/>
            <consortium name="The Broad Institute Genome Sequencing Center for Infectious Disease"/>
            <person name="Wu L."/>
            <person name="Ma J."/>
        </authorList>
    </citation>
    <scope>NUCLEOTIDE SEQUENCE [LARGE SCALE GENOMIC DNA]</scope>
    <source>
        <strain evidence="2">JCM 16540</strain>
    </source>
</reference>
<dbReference type="EMBL" id="BAAAYR010000007">
    <property type="protein sequence ID" value="GAA3580042.1"/>
    <property type="molecule type" value="Genomic_DNA"/>
</dbReference>
<dbReference type="PANTHER" id="PTHR12526:SF600">
    <property type="entry name" value="GLYCOSYL TRANSFERASE GROUP 1"/>
    <property type="match status" value="1"/>
</dbReference>
<dbReference type="PANTHER" id="PTHR12526">
    <property type="entry name" value="GLYCOSYLTRANSFERASE"/>
    <property type="match status" value="1"/>
</dbReference>
<gene>
    <name evidence="1" type="ORF">GCM10022197_42150</name>
</gene>